<organism evidence="1 2">
    <name type="scientific">Planococcus donghaensis</name>
    <dbReference type="NCBI Taxonomy" id="414778"/>
    <lineage>
        <taxon>Bacteria</taxon>
        <taxon>Bacillati</taxon>
        <taxon>Bacillota</taxon>
        <taxon>Bacilli</taxon>
        <taxon>Bacillales</taxon>
        <taxon>Caryophanaceae</taxon>
        <taxon>Planococcus</taxon>
    </lineage>
</organism>
<dbReference type="Proteomes" id="UP000092495">
    <property type="component" value="Chromosome"/>
</dbReference>
<accession>A0A1C7EE51</accession>
<evidence type="ECO:0000313" key="2">
    <source>
        <dbReference type="Proteomes" id="UP000092495"/>
    </source>
</evidence>
<dbReference type="AlphaFoldDB" id="A0A1C7EE51"/>
<name>A0A1C7EE51_9BACL</name>
<protein>
    <submittedName>
        <fullName evidence="1">Uncharacterized protein</fullName>
    </submittedName>
</protein>
<dbReference type="RefSeq" id="WP_065525127.1">
    <property type="nucleotide sequence ID" value="NZ_CP016543.2"/>
</dbReference>
<dbReference type="KEGG" id="pdg:BCM40_00980"/>
<dbReference type="OrthoDB" id="2991535at2"/>
<reference evidence="1" key="1">
    <citation type="submission" date="2016-10" db="EMBL/GenBank/DDBJ databases">
        <authorList>
            <person name="See-Too W.S."/>
        </authorList>
    </citation>
    <scope>NUCLEOTIDE SEQUENCE</scope>
    <source>
        <strain evidence="1">DSM 22276</strain>
    </source>
</reference>
<gene>
    <name evidence="1" type="ORF">BCM40_00980</name>
</gene>
<dbReference type="EMBL" id="CP016543">
    <property type="protein sequence ID" value="ANU21995.1"/>
    <property type="molecule type" value="Genomic_DNA"/>
</dbReference>
<sequence>MLLMPRKEYVVHCRDIDQIEYRWHLDMQPGKKSWLVVNKIIEPGLIFKDHLILSVEELIAPQSSSTFYNSTKKAISKNEFDFASDTSDFIHAGNPLYGDAYRCHICDGVVTNNRCSSCMFDWDD</sequence>
<keyword evidence="2" id="KW-1185">Reference proteome</keyword>
<evidence type="ECO:0000313" key="1">
    <source>
        <dbReference type="EMBL" id="ANU21995.1"/>
    </source>
</evidence>
<proteinExistence type="predicted"/>